<dbReference type="GO" id="GO:0005737">
    <property type="term" value="C:cytoplasm"/>
    <property type="evidence" value="ECO:0007669"/>
    <property type="project" value="TreeGrafter"/>
</dbReference>
<keyword evidence="3 7" id="KW-0223">Dioxygenase</keyword>
<evidence type="ECO:0000313" key="7">
    <source>
        <dbReference type="EMBL" id="SDD53214.1"/>
    </source>
</evidence>
<proteinExistence type="inferred from homology"/>
<evidence type="ECO:0000256" key="5">
    <source>
        <dbReference type="ARBA" id="ARBA00023004"/>
    </source>
</evidence>
<dbReference type="PANTHER" id="PTHR30468">
    <property type="entry name" value="ALPHA-KETOGLUTARATE-DEPENDENT SULFONATE DIOXYGENASE"/>
    <property type="match status" value="1"/>
</dbReference>
<evidence type="ECO:0000256" key="1">
    <source>
        <dbReference type="ARBA" id="ARBA00005896"/>
    </source>
</evidence>
<dbReference type="SUPFAM" id="SSF51197">
    <property type="entry name" value="Clavaminate synthase-like"/>
    <property type="match status" value="1"/>
</dbReference>
<feature type="domain" description="TauD/TfdA-like" evidence="6">
    <location>
        <begin position="5"/>
        <end position="257"/>
    </location>
</feature>
<gene>
    <name evidence="7" type="ORF">SAMN05444580_10515</name>
</gene>
<reference evidence="7 8" key="1">
    <citation type="submission" date="2016-10" db="EMBL/GenBank/DDBJ databases">
        <authorList>
            <person name="de Groot N.N."/>
        </authorList>
    </citation>
    <scope>NUCLEOTIDE SEQUENCE [LARGE SCALE GENOMIC DNA]</scope>
    <source>
        <strain evidence="7 8">JCM 11308</strain>
    </source>
</reference>
<dbReference type="EMBL" id="FNAB01000005">
    <property type="protein sequence ID" value="SDD53214.1"/>
    <property type="molecule type" value="Genomic_DNA"/>
</dbReference>
<dbReference type="GO" id="GO:0046872">
    <property type="term" value="F:metal ion binding"/>
    <property type="evidence" value="ECO:0007669"/>
    <property type="project" value="UniProtKB-KW"/>
</dbReference>
<dbReference type="AlphaFoldDB" id="A0A1G6VI54"/>
<evidence type="ECO:0000256" key="2">
    <source>
        <dbReference type="ARBA" id="ARBA00022723"/>
    </source>
</evidence>
<dbReference type="PANTHER" id="PTHR30468:SF1">
    <property type="entry name" value="ALPHA-KETOGLUTARATE-DEPENDENT SULFONATE DIOXYGENASE"/>
    <property type="match status" value="1"/>
</dbReference>
<dbReference type="Pfam" id="PF02668">
    <property type="entry name" value="TauD"/>
    <property type="match status" value="1"/>
</dbReference>
<sequence>MSLRVTPLTGSIGAAVDGVQLDDQLGESVLTELREAFKAHCVLVFRGQFLKPAEQVQFGRLWGEPEVTAMLTPMEGHPELIQLTNVKKSTTATEAWHFDGPFNKVPPKISILSAITIPAGGDTMWSNQYLAYERLSPGLRKTLDTLNVRFRGRRLGRMFNVAEEEWPTAVHPMVRTHPETGRKALFVGHRDNVCIDGWTQEESEALMSFVYEQSGTPDNVYRHMWQEGDVVMWDNRCTMHYAIHDYGDQERVLNRITLHGEVPA</sequence>
<dbReference type="RefSeq" id="WP_072847233.1">
    <property type="nucleotide sequence ID" value="NZ_FNAB01000005.1"/>
</dbReference>
<organism evidence="7 8">
    <name type="scientific">Rhodococcus tukisamuensis</name>
    <dbReference type="NCBI Taxonomy" id="168276"/>
    <lineage>
        <taxon>Bacteria</taxon>
        <taxon>Bacillati</taxon>
        <taxon>Actinomycetota</taxon>
        <taxon>Actinomycetes</taxon>
        <taxon>Mycobacteriales</taxon>
        <taxon>Nocardiaceae</taxon>
        <taxon>Rhodococcus</taxon>
    </lineage>
</organism>
<name>A0A1G6VI54_9NOCA</name>
<comment type="similarity">
    <text evidence="1">Belongs to the TfdA dioxygenase family.</text>
</comment>
<keyword evidence="4" id="KW-0560">Oxidoreductase</keyword>
<dbReference type="InterPro" id="IPR003819">
    <property type="entry name" value="TauD/TfdA-like"/>
</dbReference>
<keyword evidence="2" id="KW-0479">Metal-binding</keyword>
<dbReference type="InterPro" id="IPR051323">
    <property type="entry name" value="AtsK-like"/>
</dbReference>
<dbReference type="Gene3D" id="3.60.130.10">
    <property type="entry name" value="Clavaminate synthase-like"/>
    <property type="match status" value="1"/>
</dbReference>
<dbReference type="InterPro" id="IPR042098">
    <property type="entry name" value="TauD-like_sf"/>
</dbReference>
<evidence type="ECO:0000313" key="8">
    <source>
        <dbReference type="Proteomes" id="UP000199417"/>
    </source>
</evidence>
<evidence type="ECO:0000256" key="3">
    <source>
        <dbReference type="ARBA" id="ARBA00022964"/>
    </source>
</evidence>
<evidence type="ECO:0000259" key="6">
    <source>
        <dbReference type="Pfam" id="PF02668"/>
    </source>
</evidence>
<dbReference type="STRING" id="168276.SAMN05444580_10515"/>
<protein>
    <submittedName>
        <fullName evidence="7">Taurine dioxygenase</fullName>
    </submittedName>
</protein>
<dbReference type="GO" id="GO:0016706">
    <property type="term" value="F:2-oxoglutarate-dependent dioxygenase activity"/>
    <property type="evidence" value="ECO:0007669"/>
    <property type="project" value="TreeGrafter"/>
</dbReference>
<dbReference type="Proteomes" id="UP000199417">
    <property type="component" value="Unassembled WGS sequence"/>
</dbReference>
<evidence type="ECO:0000256" key="4">
    <source>
        <dbReference type="ARBA" id="ARBA00023002"/>
    </source>
</evidence>
<keyword evidence="8" id="KW-1185">Reference proteome</keyword>
<keyword evidence="5" id="KW-0408">Iron</keyword>
<accession>A0A1G6VI54</accession>